<comment type="caution">
    <text evidence="1">The sequence shown here is derived from an EMBL/GenBank/DDBJ whole genome shotgun (WGS) entry which is preliminary data.</text>
</comment>
<accession>A0ACC2MN01</accession>
<reference evidence="1 2" key="1">
    <citation type="journal article" date="2022" name="Hortic Res">
        <title>A haplotype resolved chromosomal level avocado genome allows analysis of novel avocado genes.</title>
        <authorList>
            <person name="Nath O."/>
            <person name="Fletcher S.J."/>
            <person name="Hayward A."/>
            <person name="Shaw L.M."/>
            <person name="Masouleh A.K."/>
            <person name="Furtado A."/>
            <person name="Henry R.J."/>
            <person name="Mitter N."/>
        </authorList>
    </citation>
    <scope>NUCLEOTIDE SEQUENCE [LARGE SCALE GENOMIC DNA]</scope>
    <source>
        <strain evidence="2">cv. Hass</strain>
    </source>
</reference>
<sequence length="551" mass="59946">MGPENTSSRRICEEEVSSSSSSVIDPLSEISCDVAEEENVPAAEIRQRRICTEETPAPLSLSTHERRRRRRIRLIRQIQPLSPSRLSLSPHSPDPEGLVYQLPFVFVSTLEDRRRFSLLLKDERLGFLLLFHDTEMGMEKVRISIVVIGNVDSGKSTSTGHLFHEVGGIDKHVIARYSFSVTDMPGHGDFIKNMIIGTCKADCAVLSIDSTAGAFKHGMSNHCQTHEHVLLAFTLGVDQMIGCCNKMDATTPKHSEERYNEIVQGLSHCLGKVGYKRDRNRFVPISGLEGDNLRERSRDFDWCTISQSDQDNEKVTRSMGVRNRPLMNEAKINPSRVLEDEQDDEKVTRSNGVRKRLFINEANINPSIVLEDEQDNEKVTGKNIVGWTVGVCFLDPRHGESLGGIILFLGLPFTRPTIEDTPCVGLGITIGGGRGVGLRIMKGTDSGFGLRITYGSLLGVELEGTKGGGYVAGIGVTNGEGSGVELEGTNEGGCGVELGTTCEEVWGLALAVTDGGGWGEWLGFANGEGLGVWTAGGTCPIPSSSFSCCTA</sequence>
<keyword evidence="2" id="KW-1185">Reference proteome</keyword>
<evidence type="ECO:0000313" key="2">
    <source>
        <dbReference type="Proteomes" id="UP001234297"/>
    </source>
</evidence>
<protein>
    <submittedName>
        <fullName evidence="1">Uncharacterized protein</fullName>
    </submittedName>
</protein>
<evidence type="ECO:0000313" key="1">
    <source>
        <dbReference type="EMBL" id="KAJ8647095.1"/>
    </source>
</evidence>
<dbReference type="Proteomes" id="UP001234297">
    <property type="component" value="Chromosome 1"/>
</dbReference>
<proteinExistence type="predicted"/>
<name>A0ACC2MN01_PERAE</name>
<organism evidence="1 2">
    <name type="scientific">Persea americana</name>
    <name type="common">Avocado</name>
    <dbReference type="NCBI Taxonomy" id="3435"/>
    <lineage>
        <taxon>Eukaryota</taxon>
        <taxon>Viridiplantae</taxon>
        <taxon>Streptophyta</taxon>
        <taxon>Embryophyta</taxon>
        <taxon>Tracheophyta</taxon>
        <taxon>Spermatophyta</taxon>
        <taxon>Magnoliopsida</taxon>
        <taxon>Magnoliidae</taxon>
        <taxon>Laurales</taxon>
        <taxon>Lauraceae</taxon>
        <taxon>Persea</taxon>
    </lineage>
</organism>
<dbReference type="EMBL" id="CM056809">
    <property type="protein sequence ID" value="KAJ8647095.1"/>
    <property type="molecule type" value="Genomic_DNA"/>
</dbReference>
<gene>
    <name evidence="1" type="ORF">MRB53_000118</name>
</gene>